<keyword evidence="2" id="KW-0479">Metal-binding</keyword>
<evidence type="ECO:0000256" key="10">
    <source>
        <dbReference type="SAM" id="SignalP"/>
    </source>
</evidence>
<reference evidence="14 15" key="1">
    <citation type="submission" date="2020-01" db="EMBL/GenBank/DDBJ databases">
        <title>Identification and distribution of gene clusters putatively required for synthesis of sphingolipid metabolism inhibitors in phylogenetically diverse species of the filamentous fungus Fusarium.</title>
        <authorList>
            <person name="Kim H.-S."/>
            <person name="Busman M."/>
            <person name="Brown D.W."/>
            <person name="Divon H."/>
            <person name="Uhlig S."/>
            <person name="Proctor R.H."/>
        </authorList>
    </citation>
    <scope>NUCLEOTIDE SEQUENCE [LARGE SCALE GENOMIC DNA]</scope>
    <source>
        <strain evidence="14 15">NRRL 20459</strain>
    </source>
</reference>
<dbReference type="InterPro" id="IPR001117">
    <property type="entry name" value="Cu-oxidase_2nd"/>
</dbReference>
<evidence type="ECO:0000256" key="1">
    <source>
        <dbReference type="ARBA" id="ARBA00010609"/>
    </source>
</evidence>
<comment type="subcellular location">
    <subcellularLocation>
        <location evidence="7">Cell membrane</location>
        <topology evidence="7">Single-pass type I membrane protein</topology>
        <orientation evidence="7">Extracellular side</orientation>
    </subcellularLocation>
</comment>
<keyword evidence="6" id="KW-0325">Glycoprotein</keyword>
<proteinExistence type="inferred from homology"/>
<keyword evidence="9" id="KW-0472">Membrane</keyword>
<evidence type="ECO:0000256" key="5">
    <source>
        <dbReference type="ARBA" id="ARBA00023008"/>
    </source>
</evidence>
<dbReference type="PANTHER" id="PTHR11709">
    <property type="entry name" value="MULTI-COPPER OXIDASE"/>
    <property type="match status" value="1"/>
</dbReference>
<evidence type="ECO:0000256" key="6">
    <source>
        <dbReference type="ARBA" id="ARBA00023180"/>
    </source>
</evidence>
<sequence length="602" mass="66672">MHQVWAAALALPWASLAAIVAYDFSIEWVRANPDGAFERPVIGINGQWPIPRIEASVGDTVLVNARNNLGNQTTSLHFHGLFMRGSNHMDGPAQVTQCPIPPGESFFYNFTITQPGTYWYHSHTEGQYPDGLRGPLIIHDPESPFKDKYDEEIVLSLSDWYHDEMRVLIPEFLRKGNPTGAEPVPQAALMNETQDLKVAVQPSKTYLLRLVNLGAFAGQYFWIEGHNMSIVEVDGAYTKPAEASMIYLSAGQRSSVLVTTKAGSDNFPIDLFDILPDDLNWNVTGWLVYDEAKPLPKPASVAEFDPFDDIELVPYDEMPRLPKPSKSVELEVIMDNLRDGANYAFFNNITYRAPKVPTLYTVLTSGEQATNPQVYGTYTHSFVLKKDEIVQIVLNNKDDGRHPFHFHGHHFQVLYRSDDDAGDFVGSEEDFAATPMRRDTVLVNGNGNVVLRFKADNPGVWLFHCHIEWHVASGLIATFVEAPLELQASLKLPQNHLDACKAGDVPFAGNAAGNTDNLLDLSGENVPPPRLPDGFTPRGIFALAVSTLMGIVGVYVVASYGLKTETKKKRSAEREPLLASEDTPGPEPTGRSVQGENTVSRR</sequence>
<dbReference type="CDD" id="cd13851">
    <property type="entry name" value="CuRO_1_Fet3p"/>
    <property type="match status" value="1"/>
</dbReference>
<evidence type="ECO:0000259" key="11">
    <source>
        <dbReference type="Pfam" id="PF00394"/>
    </source>
</evidence>
<dbReference type="GO" id="GO:0010106">
    <property type="term" value="P:cellular response to iron ion starvation"/>
    <property type="evidence" value="ECO:0007669"/>
    <property type="project" value="TreeGrafter"/>
</dbReference>
<keyword evidence="9" id="KW-1133">Transmembrane helix</keyword>
<dbReference type="PANTHER" id="PTHR11709:SF361">
    <property type="entry name" value="IRON TRANSPORT MULTICOPPER OXIDASE FET3"/>
    <property type="match status" value="1"/>
</dbReference>
<evidence type="ECO:0000256" key="7">
    <source>
        <dbReference type="ARBA" id="ARBA00037814"/>
    </source>
</evidence>
<feature type="domain" description="Plastocyanin-like" evidence="12">
    <location>
        <begin position="351"/>
        <end position="483"/>
    </location>
</feature>
<dbReference type="SUPFAM" id="SSF49503">
    <property type="entry name" value="Cupredoxins"/>
    <property type="match status" value="3"/>
</dbReference>
<dbReference type="GO" id="GO:0005507">
    <property type="term" value="F:copper ion binding"/>
    <property type="evidence" value="ECO:0007669"/>
    <property type="project" value="InterPro"/>
</dbReference>
<dbReference type="PROSITE" id="PS00080">
    <property type="entry name" value="MULTICOPPER_OXIDASE2"/>
    <property type="match status" value="1"/>
</dbReference>
<evidence type="ECO:0000259" key="12">
    <source>
        <dbReference type="Pfam" id="PF07731"/>
    </source>
</evidence>
<dbReference type="GO" id="GO:0033215">
    <property type="term" value="P:reductive iron assimilation"/>
    <property type="evidence" value="ECO:0007669"/>
    <property type="project" value="TreeGrafter"/>
</dbReference>
<dbReference type="Proteomes" id="UP000554235">
    <property type="component" value="Unassembled WGS sequence"/>
</dbReference>
<feature type="signal peptide" evidence="10">
    <location>
        <begin position="1"/>
        <end position="17"/>
    </location>
</feature>
<organism evidence="14 15">
    <name type="scientific">Fusarium albosuccineum</name>
    <dbReference type="NCBI Taxonomy" id="1237068"/>
    <lineage>
        <taxon>Eukaryota</taxon>
        <taxon>Fungi</taxon>
        <taxon>Dikarya</taxon>
        <taxon>Ascomycota</taxon>
        <taxon>Pezizomycotina</taxon>
        <taxon>Sordariomycetes</taxon>
        <taxon>Hypocreomycetidae</taxon>
        <taxon>Hypocreales</taxon>
        <taxon>Nectriaceae</taxon>
        <taxon>Fusarium</taxon>
        <taxon>Fusarium decemcellulare species complex</taxon>
    </lineage>
</organism>
<dbReference type="Pfam" id="PF07731">
    <property type="entry name" value="Cu-oxidase_2"/>
    <property type="match status" value="1"/>
</dbReference>
<dbReference type="Gene3D" id="2.60.40.420">
    <property type="entry name" value="Cupredoxins - blue copper proteins"/>
    <property type="match status" value="3"/>
</dbReference>
<feature type="region of interest" description="Disordered" evidence="8">
    <location>
        <begin position="565"/>
        <end position="602"/>
    </location>
</feature>
<dbReference type="CDD" id="cd13899">
    <property type="entry name" value="CuRO_3_Fet3p"/>
    <property type="match status" value="1"/>
</dbReference>
<dbReference type="GO" id="GO:0004322">
    <property type="term" value="F:ferroxidase activity"/>
    <property type="evidence" value="ECO:0007669"/>
    <property type="project" value="TreeGrafter"/>
</dbReference>
<feature type="compositionally biased region" description="Polar residues" evidence="8">
    <location>
        <begin position="591"/>
        <end position="602"/>
    </location>
</feature>
<feature type="domain" description="Plastocyanin-like" evidence="13">
    <location>
        <begin position="26"/>
        <end position="142"/>
    </location>
</feature>
<keyword evidence="15" id="KW-1185">Reference proteome</keyword>
<evidence type="ECO:0000313" key="15">
    <source>
        <dbReference type="Proteomes" id="UP000554235"/>
    </source>
</evidence>
<feature type="chain" id="PRO_5034214612" description="Multicopper oxidase" evidence="10">
    <location>
        <begin position="18"/>
        <end position="602"/>
    </location>
</feature>
<comment type="similarity">
    <text evidence="1">Belongs to the multicopper oxidase family.</text>
</comment>
<comment type="caution">
    <text evidence="14">The sequence shown here is derived from an EMBL/GenBank/DDBJ whole genome shotgun (WGS) entry which is preliminary data.</text>
</comment>
<keyword evidence="9" id="KW-0812">Transmembrane</keyword>
<dbReference type="InterPro" id="IPR011707">
    <property type="entry name" value="Cu-oxidase-like_N"/>
</dbReference>
<evidence type="ECO:0000256" key="3">
    <source>
        <dbReference type="ARBA" id="ARBA00022729"/>
    </source>
</evidence>
<dbReference type="AlphaFoldDB" id="A0A8H4KYF3"/>
<evidence type="ECO:0000256" key="2">
    <source>
        <dbReference type="ARBA" id="ARBA00022723"/>
    </source>
</evidence>
<evidence type="ECO:0000256" key="9">
    <source>
        <dbReference type="SAM" id="Phobius"/>
    </source>
</evidence>
<dbReference type="InterPro" id="IPR033138">
    <property type="entry name" value="Cu_oxidase_CS"/>
</dbReference>
<evidence type="ECO:0000256" key="8">
    <source>
        <dbReference type="SAM" id="MobiDB-lite"/>
    </source>
</evidence>
<dbReference type="Pfam" id="PF00394">
    <property type="entry name" value="Cu-oxidase"/>
    <property type="match status" value="1"/>
</dbReference>
<dbReference type="FunFam" id="2.60.40.420:FF:000024">
    <property type="entry name" value="FET5p Multicopper oxidase"/>
    <property type="match status" value="1"/>
</dbReference>
<dbReference type="InterPro" id="IPR045087">
    <property type="entry name" value="Cu-oxidase_fam"/>
</dbReference>
<dbReference type="OrthoDB" id="2121828at2759"/>
<keyword evidence="3 10" id="KW-0732">Signal</keyword>
<evidence type="ECO:0000256" key="4">
    <source>
        <dbReference type="ARBA" id="ARBA00023002"/>
    </source>
</evidence>
<accession>A0A8H4KYF3</accession>
<dbReference type="InterPro" id="IPR002355">
    <property type="entry name" value="Cu_oxidase_Cu_BS"/>
</dbReference>
<dbReference type="EMBL" id="JAADYS010002134">
    <property type="protein sequence ID" value="KAF4459607.1"/>
    <property type="molecule type" value="Genomic_DNA"/>
</dbReference>
<evidence type="ECO:0008006" key="16">
    <source>
        <dbReference type="Google" id="ProtNLM"/>
    </source>
</evidence>
<keyword evidence="5" id="KW-0186">Copper</keyword>
<protein>
    <recommendedName>
        <fullName evidence="16">Multicopper oxidase</fullName>
    </recommendedName>
</protein>
<dbReference type="FunFam" id="2.60.40.420:FF:000022">
    <property type="entry name" value="FET5p Multicopper oxidase"/>
    <property type="match status" value="1"/>
</dbReference>
<dbReference type="CDD" id="cd13877">
    <property type="entry name" value="CuRO_2_Fet3p_like"/>
    <property type="match status" value="1"/>
</dbReference>
<feature type="domain" description="Plastocyanin-like" evidence="11">
    <location>
        <begin position="151"/>
        <end position="292"/>
    </location>
</feature>
<evidence type="ECO:0000259" key="13">
    <source>
        <dbReference type="Pfam" id="PF07732"/>
    </source>
</evidence>
<evidence type="ECO:0000313" key="14">
    <source>
        <dbReference type="EMBL" id="KAF4459607.1"/>
    </source>
</evidence>
<feature type="transmembrane region" description="Helical" evidence="9">
    <location>
        <begin position="540"/>
        <end position="562"/>
    </location>
</feature>
<dbReference type="InterPro" id="IPR008972">
    <property type="entry name" value="Cupredoxin"/>
</dbReference>
<dbReference type="InterPro" id="IPR011706">
    <property type="entry name" value="Cu-oxidase_C"/>
</dbReference>
<dbReference type="InterPro" id="IPR044130">
    <property type="entry name" value="CuRO_2_Fet3-like"/>
</dbReference>
<dbReference type="Pfam" id="PF07732">
    <property type="entry name" value="Cu-oxidase_3"/>
    <property type="match status" value="1"/>
</dbReference>
<name>A0A8H4KYF3_9HYPO</name>
<gene>
    <name evidence="14" type="ORF">FALBO_13621</name>
</gene>
<dbReference type="PROSITE" id="PS00079">
    <property type="entry name" value="MULTICOPPER_OXIDASE1"/>
    <property type="match status" value="2"/>
</dbReference>
<keyword evidence="4" id="KW-0560">Oxidoreductase</keyword>
<dbReference type="GO" id="GO:0033573">
    <property type="term" value="C:high-affinity iron permease complex"/>
    <property type="evidence" value="ECO:0007669"/>
    <property type="project" value="TreeGrafter"/>
</dbReference>